<accession>A0A922LAZ9</accession>
<feature type="region of interest" description="Disordered" evidence="1">
    <location>
        <begin position="23"/>
        <end position="42"/>
    </location>
</feature>
<keyword evidence="3" id="KW-1185">Reference proteome</keyword>
<gene>
    <name evidence="2" type="ORF">DERF_002830</name>
</gene>
<reference evidence="2" key="1">
    <citation type="submission" date="2013-05" db="EMBL/GenBank/DDBJ databases">
        <authorList>
            <person name="Yim A.K.Y."/>
            <person name="Chan T.F."/>
            <person name="Ji K.M."/>
            <person name="Liu X.Y."/>
            <person name="Zhou J.W."/>
            <person name="Li R.Q."/>
            <person name="Yang K.Y."/>
            <person name="Li J."/>
            <person name="Li M."/>
            <person name="Law P.T.W."/>
            <person name="Wu Y.L."/>
            <person name="Cai Z.L."/>
            <person name="Qin H."/>
            <person name="Bao Y."/>
            <person name="Leung R.K.K."/>
            <person name="Ng P.K.S."/>
            <person name="Zou J."/>
            <person name="Zhong X.J."/>
            <person name="Ran P.X."/>
            <person name="Zhong N.S."/>
            <person name="Liu Z.G."/>
            <person name="Tsui S.K.W."/>
        </authorList>
    </citation>
    <scope>NUCLEOTIDE SEQUENCE</scope>
    <source>
        <strain evidence="2">Derf</strain>
        <tissue evidence="2">Whole organism</tissue>
    </source>
</reference>
<protein>
    <submittedName>
        <fullName evidence="2">Uncharacterized protein</fullName>
    </submittedName>
</protein>
<organism evidence="2 3">
    <name type="scientific">Dermatophagoides farinae</name>
    <name type="common">American house dust mite</name>
    <dbReference type="NCBI Taxonomy" id="6954"/>
    <lineage>
        <taxon>Eukaryota</taxon>
        <taxon>Metazoa</taxon>
        <taxon>Ecdysozoa</taxon>
        <taxon>Arthropoda</taxon>
        <taxon>Chelicerata</taxon>
        <taxon>Arachnida</taxon>
        <taxon>Acari</taxon>
        <taxon>Acariformes</taxon>
        <taxon>Sarcoptiformes</taxon>
        <taxon>Astigmata</taxon>
        <taxon>Psoroptidia</taxon>
        <taxon>Analgoidea</taxon>
        <taxon>Pyroglyphidae</taxon>
        <taxon>Dermatophagoidinae</taxon>
        <taxon>Dermatophagoides</taxon>
    </lineage>
</organism>
<dbReference type="EMBL" id="ASGP02000001">
    <property type="protein sequence ID" value="KAH9528923.1"/>
    <property type="molecule type" value="Genomic_DNA"/>
</dbReference>
<evidence type="ECO:0000313" key="2">
    <source>
        <dbReference type="EMBL" id="KAH9528923.1"/>
    </source>
</evidence>
<dbReference type="Proteomes" id="UP000790347">
    <property type="component" value="Unassembled WGS sequence"/>
</dbReference>
<reference evidence="2" key="2">
    <citation type="journal article" date="2022" name="Res Sq">
        <title>Comparative Genomics Reveals Insights into the Divergent Evolution of Astigmatic Mites and Household Pest Adaptations.</title>
        <authorList>
            <person name="Xiong Q."/>
            <person name="Wan A.T.-Y."/>
            <person name="Liu X.-Y."/>
            <person name="Fung C.S.-H."/>
            <person name="Xiao X."/>
            <person name="Malainual N."/>
            <person name="Hou J."/>
            <person name="Wang L."/>
            <person name="Wang M."/>
            <person name="Yang K."/>
            <person name="Cui Y."/>
            <person name="Leung E."/>
            <person name="Nong W."/>
            <person name="Shin S.-K."/>
            <person name="Au S."/>
            <person name="Jeong K.Y."/>
            <person name="Chew F.T."/>
            <person name="Hui J."/>
            <person name="Leung T.F."/>
            <person name="Tungtrongchitr A."/>
            <person name="Zhong N."/>
            <person name="Liu Z."/>
            <person name="Tsui S."/>
        </authorList>
    </citation>
    <scope>NUCLEOTIDE SEQUENCE</scope>
    <source>
        <strain evidence="2">Derf</strain>
        <tissue evidence="2">Whole organism</tissue>
    </source>
</reference>
<comment type="caution">
    <text evidence="2">The sequence shown here is derived from an EMBL/GenBank/DDBJ whole genome shotgun (WGS) entry which is preliminary data.</text>
</comment>
<name>A0A922LAZ9_DERFA</name>
<evidence type="ECO:0000256" key="1">
    <source>
        <dbReference type="SAM" id="MobiDB-lite"/>
    </source>
</evidence>
<proteinExistence type="predicted"/>
<evidence type="ECO:0000313" key="3">
    <source>
        <dbReference type="Proteomes" id="UP000790347"/>
    </source>
</evidence>
<dbReference type="AlphaFoldDB" id="A0A922LAZ9"/>
<sequence length="42" mass="4906">MINSSTAAYTQQQQTRLVYKTLPEEKHCRLPTNQSTEHESQK</sequence>